<dbReference type="Gene3D" id="3.40.630.30">
    <property type="match status" value="1"/>
</dbReference>
<organism evidence="2 3">
    <name type="scientific">Galactobacter caseinivorans</name>
    <dbReference type="NCBI Taxonomy" id="2676123"/>
    <lineage>
        <taxon>Bacteria</taxon>
        <taxon>Bacillati</taxon>
        <taxon>Actinomycetota</taxon>
        <taxon>Actinomycetes</taxon>
        <taxon>Micrococcales</taxon>
        <taxon>Micrococcaceae</taxon>
        <taxon>Galactobacter</taxon>
    </lineage>
</organism>
<dbReference type="PROSITE" id="PS51186">
    <property type="entry name" value="GNAT"/>
    <property type="match status" value="1"/>
</dbReference>
<gene>
    <name evidence="2" type="ORF">DWQ67_01780</name>
</gene>
<comment type="caution">
    <text evidence="2">The sequence shown here is derived from an EMBL/GenBank/DDBJ whole genome shotgun (WGS) entry which is preliminary data.</text>
</comment>
<dbReference type="InterPro" id="IPR016181">
    <property type="entry name" value="Acyl_CoA_acyltransferase"/>
</dbReference>
<sequence length="181" mass="19908">MRQDGGVVLRRFCREDVPALTAMIHRAYAELGALGLNFTGVDQPEDVTLKRAEGGPTWVLQENDALVACLTMSWPAEAALAALTPQARVPGRAWLNQVAVDPAFRGKGAASYLRDVGYAWCREQGATSIGLDTAEPAAHLRTIYSGWGFKEQDSIQWPGKRYRSVVMTRALPEDVPEPRLR</sequence>
<evidence type="ECO:0000259" key="1">
    <source>
        <dbReference type="PROSITE" id="PS51186"/>
    </source>
</evidence>
<name>A0A496PMB5_9MICC</name>
<dbReference type="Pfam" id="PF00583">
    <property type="entry name" value="Acetyltransf_1"/>
    <property type="match status" value="1"/>
</dbReference>
<protein>
    <submittedName>
        <fullName evidence="2">GNAT family N-acetyltransferase</fullName>
    </submittedName>
</protein>
<evidence type="ECO:0000313" key="3">
    <source>
        <dbReference type="Proteomes" id="UP000273119"/>
    </source>
</evidence>
<dbReference type="EMBL" id="QQXL01000001">
    <property type="protein sequence ID" value="RKW71599.1"/>
    <property type="molecule type" value="Genomic_DNA"/>
</dbReference>
<proteinExistence type="predicted"/>
<accession>A0A496PMB5</accession>
<dbReference type="CDD" id="cd04301">
    <property type="entry name" value="NAT_SF"/>
    <property type="match status" value="1"/>
</dbReference>
<keyword evidence="2" id="KW-0808">Transferase</keyword>
<dbReference type="AlphaFoldDB" id="A0A496PMB5"/>
<dbReference type="InterPro" id="IPR000182">
    <property type="entry name" value="GNAT_dom"/>
</dbReference>
<feature type="domain" description="N-acetyltransferase" evidence="1">
    <location>
        <begin position="7"/>
        <end position="172"/>
    </location>
</feature>
<keyword evidence="3" id="KW-1185">Reference proteome</keyword>
<dbReference type="SUPFAM" id="SSF55729">
    <property type="entry name" value="Acyl-CoA N-acyltransferases (Nat)"/>
    <property type="match status" value="1"/>
</dbReference>
<reference evidence="2 3" key="1">
    <citation type="submission" date="2018-07" db="EMBL/GenBank/DDBJ databases">
        <title>Arthrobacter sp. nov., isolated from raw cow's milk with high bacterial count.</title>
        <authorList>
            <person name="Hahne J."/>
            <person name="Isele D."/>
            <person name="Lipski A."/>
        </authorList>
    </citation>
    <scope>NUCLEOTIDE SEQUENCE [LARGE SCALE GENOMIC DNA]</scope>
    <source>
        <strain evidence="2 3">JZ R-183</strain>
    </source>
</reference>
<dbReference type="Proteomes" id="UP000273119">
    <property type="component" value="Unassembled WGS sequence"/>
</dbReference>
<evidence type="ECO:0000313" key="2">
    <source>
        <dbReference type="EMBL" id="RKW71599.1"/>
    </source>
</evidence>
<dbReference type="GO" id="GO:0016747">
    <property type="term" value="F:acyltransferase activity, transferring groups other than amino-acyl groups"/>
    <property type="evidence" value="ECO:0007669"/>
    <property type="project" value="InterPro"/>
</dbReference>